<dbReference type="InterPro" id="IPR008847">
    <property type="entry name" value="Suf"/>
</dbReference>
<protein>
    <recommendedName>
        <fullName evidence="3">Pre-mRNA-processing factor 6</fullName>
    </recommendedName>
    <alternativeName>
        <fullName evidence="11">PRP6 homolog</fullName>
    </alternativeName>
    <alternativeName>
        <fullName evidence="10">U5 snRNP-associated 102 kDa protein</fullName>
    </alternativeName>
</protein>
<dbReference type="PANTHER" id="PTHR11246">
    <property type="entry name" value="PRE-MRNA SPLICING FACTOR"/>
    <property type="match status" value="1"/>
</dbReference>
<keyword evidence="6" id="KW-0747">Spliceosome</keyword>
<evidence type="ECO:0000313" key="17">
    <source>
        <dbReference type="Proteomes" id="UP000318571"/>
    </source>
</evidence>
<organism evidence="16 17">
    <name type="scientific">Tigriopus californicus</name>
    <name type="common">Marine copepod</name>
    <dbReference type="NCBI Taxonomy" id="6832"/>
    <lineage>
        <taxon>Eukaryota</taxon>
        <taxon>Metazoa</taxon>
        <taxon>Ecdysozoa</taxon>
        <taxon>Arthropoda</taxon>
        <taxon>Crustacea</taxon>
        <taxon>Multicrustacea</taxon>
        <taxon>Hexanauplia</taxon>
        <taxon>Copepoda</taxon>
        <taxon>Harpacticoida</taxon>
        <taxon>Harpacticidae</taxon>
        <taxon>Tigriopus</taxon>
    </lineage>
</organism>
<dbReference type="InterPro" id="IPR003107">
    <property type="entry name" value="HAT"/>
</dbReference>
<keyword evidence="9" id="KW-0539">Nucleus</keyword>
<dbReference type="Pfam" id="PF14559">
    <property type="entry name" value="TPR_19"/>
    <property type="match status" value="1"/>
</dbReference>
<dbReference type="PANTHER" id="PTHR11246:SF1">
    <property type="entry name" value="PRE-MRNA-PROCESSING FACTOR 6"/>
    <property type="match status" value="1"/>
</dbReference>
<evidence type="ECO:0000256" key="7">
    <source>
        <dbReference type="ARBA" id="ARBA00022737"/>
    </source>
</evidence>
<accession>A0A553PCF2</accession>
<dbReference type="STRING" id="6832.A0A553PCF2"/>
<dbReference type="GO" id="GO:0000244">
    <property type="term" value="P:spliceosomal tri-snRNP complex assembly"/>
    <property type="evidence" value="ECO:0007669"/>
    <property type="project" value="TreeGrafter"/>
</dbReference>
<evidence type="ECO:0000259" key="15">
    <source>
        <dbReference type="Pfam" id="PF06424"/>
    </source>
</evidence>
<comment type="function">
    <text evidence="12">Involved in pre-mRNA splicing as component of the U4/U6-U5 tri-snRNP complex, one of the building blocks of the spliceosome. Enhances dihydrotestosterone-induced transactivation activity of AR, as well as dexamethasone-induced transactivation activity of NR3C1, but does not affect estrogen-induced transactivation.</text>
</comment>
<evidence type="ECO:0000256" key="10">
    <source>
        <dbReference type="ARBA" id="ARBA00031070"/>
    </source>
</evidence>
<dbReference type="OMA" id="DGWAWYY"/>
<keyword evidence="4" id="KW-0597">Phosphoprotein</keyword>
<evidence type="ECO:0000256" key="2">
    <source>
        <dbReference type="ARBA" id="ARBA00004642"/>
    </source>
</evidence>
<dbReference type="EMBL" id="VCGU01000005">
    <property type="protein sequence ID" value="TRY75354.1"/>
    <property type="molecule type" value="Genomic_DNA"/>
</dbReference>
<feature type="domain" description="Suppressor of forked" evidence="14">
    <location>
        <begin position="264"/>
        <end position="412"/>
    </location>
</feature>
<keyword evidence="7" id="KW-0677">Repeat</keyword>
<keyword evidence="5" id="KW-0507">mRNA processing</keyword>
<evidence type="ECO:0000256" key="6">
    <source>
        <dbReference type="ARBA" id="ARBA00022728"/>
    </source>
</evidence>
<evidence type="ECO:0000256" key="8">
    <source>
        <dbReference type="ARBA" id="ARBA00023187"/>
    </source>
</evidence>
<evidence type="ECO:0000313" key="16">
    <source>
        <dbReference type="EMBL" id="TRY75354.1"/>
    </source>
</evidence>
<dbReference type="Pfam" id="PF05843">
    <property type="entry name" value="Suf"/>
    <property type="match status" value="1"/>
</dbReference>
<sequence length="865" mass="96590">MSGPGHGVPSAAEVNAAHAAKKHFVGMPAPLGYVAGVGRGATGFTTRSDIGPAREASDVSDDRHAPPPKKPRKHDDDEEVDLNESNYDEFAGYGGSLVGKARNRKQRLGNAREKYTPMTDAMLAKSMGGQSVSAIDPKSGLASALPGTASGMLTPSGDLDLRKIGQARNTLMDLKLKQSSDSVSGQTVVDPKGYLTDLQSMIPTYGGDINDVKKARLLLKSIRETNPNHPPAWIASARLEEVTGKIQAARNLIMKGTEVCPKSEDVWLEAARLQTPEIAKACVAQAVAEIPMAVRLWMKAADLEQEDKSKKKVFRKALERIPNSVKLWKAAVELENPEDARILLARAVECCPASTELWMALARLETYENARKVLNTAREHNPTDRTIWISAAKLEEANGNDKMVQKIVDRAIAALSASGVEINKEFWMKDAMDSEKGGSIMTCQAIIKAVIGVGVDEEDRKETWLEDAESCINQQANECARAIFAHALSVFPKKKSIWLRAAYFEKSHGTRESLESLLQQAVQHCPQAEVLWLMGAKSKWLANDVPAARSILSLAFQANPNSEEIWLAAVKLESENNEYDRARKLLTRARDSKKGAPTARVYMKSAKLEWELDALKTALKLVEEGLEKYDDFDKLWMMKAQILQALKKIEAARDTFGVAVKRCPQSVPLWRLAARLELDQNNTTKARSIIEKARLRNSRNPELWLEAVRIEREKGTKEQALALMARALQECPTSGILWAEAIFMENKPQRKSKSVEALKKCEHDPNVLLAVARLFWSERKVEKCRDWMTRTVKLEPDLGDSWVNYYKFELLHGTLDQQEDIKKRCIASEPKHGELWCKYSKDIRYWKESIEFFLLMAAKDLKPPQ</sequence>
<dbReference type="Pfam" id="PF13432">
    <property type="entry name" value="TPR_16"/>
    <property type="match status" value="1"/>
</dbReference>
<dbReference type="Pfam" id="PF06424">
    <property type="entry name" value="PRP1_N"/>
    <property type="match status" value="1"/>
</dbReference>
<dbReference type="AlphaFoldDB" id="A0A553PCF2"/>
<evidence type="ECO:0000256" key="3">
    <source>
        <dbReference type="ARBA" id="ARBA00020235"/>
    </source>
</evidence>
<feature type="region of interest" description="Disordered" evidence="13">
    <location>
        <begin position="44"/>
        <end position="83"/>
    </location>
</feature>
<name>A0A553PCF2_TIGCA</name>
<dbReference type="GO" id="GO:0071013">
    <property type="term" value="C:catalytic step 2 spliceosome"/>
    <property type="evidence" value="ECO:0007669"/>
    <property type="project" value="TreeGrafter"/>
</dbReference>
<dbReference type="GO" id="GO:0046540">
    <property type="term" value="C:U4/U6 x U5 tri-snRNP complex"/>
    <property type="evidence" value="ECO:0007669"/>
    <property type="project" value="TreeGrafter"/>
</dbReference>
<dbReference type="Proteomes" id="UP000318571">
    <property type="component" value="Chromosome 2"/>
</dbReference>
<dbReference type="SMART" id="SM00386">
    <property type="entry name" value="HAT"/>
    <property type="match status" value="13"/>
</dbReference>
<evidence type="ECO:0000256" key="9">
    <source>
        <dbReference type="ARBA" id="ARBA00023242"/>
    </source>
</evidence>
<dbReference type="FunFam" id="1.25.40.10:FF:000058">
    <property type="entry name" value="Pre-mRNA processing factor 6"/>
    <property type="match status" value="1"/>
</dbReference>
<dbReference type="FunFam" id="1.25.40.10:FF:000649">
    <property type="entry name" value="mRNA splicing factor (Prp1/Zer1), putative"/>
    <property type="match status" value="1"/>
</dbReference>
<evidence type="ECO:0000256" key="4">
    <source>
        <dbReference type="ARBA" id="ARBA00022553"/>
    </source>
</evidence>
<dbReference type="SUPFAM" id="SSF48452">
    <property type="entry name" value="TPR-like"/>
    <property type="match status" value="4"/>
</dbReference>
<dbReference type="OrthoDB" id="440128at2759"/>
<dbReference type="InterPro" id="IPR011990">
    <property type="entry name" value="TPR-like_helical_dom_sf"/>
</dbReference>
<keyword evidence="17" id="KW-1185">Reference proteome</keyword>
<dbReference type="GO" id="GO:0016607">
    <property type="term" value="C:nuclear speck"/>
    <property type="evidence" value="ECO:0007669"/>
    <property type="project" value="UniProtKB-SubCell"/>
</dbReference>
<proteinExistence type="predicted"/>
<evidence type="ECO:0000256" key="5">
    <source>
        <dbReference type="ARBA" id="ARBA00022664"/>
    </source>
</evidence>
<evidence type="ECO:0000256" key="12">
    <source>
        <dbReference type="ARBA" id="ARBA00046247"/>
    </source>
</evidence>
<keyword evidence="8" id="KW-0508">mRNA splicing</keyword>
<dbReference type="Gene3D" id="1.25.40.10">
    <property type="entry name" value="Tetratricopeptide repeat domain"/>
    <property type="match status" value="3"/>
</dbReference>
<gene>
    <name evidence="16" type="ORF">TCAL_00581</name>
</gene>
<evidence type="ECO:0000256" key="13">
    <source>
        <dbReference type="SAM" id="MobiDB-lite"/>
    </source>
</evidence>
<comment type="subcellular location">
    <subcellularLocation>
        <location evidence="1">Nucleus speckle</location>
    </subcellularLocation>
    <subcellularLocation>
        <location evidence="2">Nucleus</location>
        <location evidence="2">Nucleoplasm</location>
    </subcellularLocation>
</comment>
<evidence type="ECO:0000256" key="11">
    <source>
        <dbReference type="ARBA" id="ARBA00032140"/>
    </source>
</evidence>
<dbReference type="InterPro" id="IPR045075">
    <property type="entry name" value="Syf1-like"/>
</dbReference>
<reference evidence="16 17" key="1">
    <citation type="journal article" date="2018" name="Nat. Ecol. Evol.">
        <title>Genomic signatures of mitonuclear coevolution across populations of Tigriopus californicus.</title>
        <authorList>
            <person name="Barreto F.S."/>
            <person name="Watson E.T."/>
            <person name="Lima T.G."/>
            <person name="Willett C.S."/>
            <person name="Edmands S."/>
            <person name="Li W."/>
            <person name="Burton R.S."/>
        </authorList>
    </citation>
    <scope>NUCLEOTIDE SEQUENCE [LARGE SCALE GENOMIC DNA]</scope>
    <source>
        <strain evidence="16 17">San Diego</strain>
    </source>
</reference>
<comment type="caution">
    <text evidence="16">The sequence shown here is derived from an EMBL/GenBank/DDBJ whole genome shotgun (WGS) entry which is preliminary data.</text>
</comment>
<feature type="compositionally biased region" description="Basic and acidic residues" evidence="13">
    <location>
        <begin position="55"/>
        <end position="65"/>
    </location>
</feature>
<dbReference type="InterPro" id="IPR010491">
    <property type="entry name" value="PRP1_N"/>
</dbReference>
<evidence type="ECO:0000256" key="1">
    <source>
        <dbReference type="ARBA" id="ARBA00004324"/>
    </source>
</evidence>
<evidence type="ECO:0000259" key="14">
    <source>
        <dbReference type="Pfam" id="PF05843"/>
    </source>
</evidence>
<feature type="domain" description="PRP1 splicing factor N-terminal" evidence="15">
    <location>
        <begin position="29"/>
        <end position="105"/>
    </location>
</feature>
<dbReference type="FunFam" id="1.25.40.10:FF:000054">
    <property type="entry name" value="Pre-mRNA processing factor 6"/>
    <property type="match status" value="1"/>
</dbReference>